<dbReference type="InterPro" id="IPR018511">
    <property type="entry name" value="Hemolysin-typ_Ca-bd_CS"/>
</dbReference>
<evidence type="ECO:0000256" key="3">
    <source>
        <dbReference type="SAM" id="MobiDB-lite"/>
    </source>
</evidence>
<gene>
    <name evidence="5" type="ordered locus">Tery_0419</name>
</gene>
<comment type="subcellular location">
    <subcellularLocation>
        <location evidence="1">Secreted</location>
    </subcellularLocation>
</comment>
<dbReference type="KEGG" id="ter:Tery_0419"/>
<dbReference type="HOGENOM" id="CLU_317594_0_0_3"/>
<dbReference type="InterPro" id="IPR050557">
    <property type="entry name" value="RTX_toxin/Mannuronan_C5-epim"/>
</dbReference>
<dbReference type="SMART" id="SM00754">
    <property type="entry name" value="CHRD"/>
    <property type="match status" value="1"/>
</dbReference>
<dbReference type="InterPro" id="IPR025592">
    <property type="entry name" value="DUF4347"/>
</dbReference>
<dbReference type="STRING" id="203124.Tery_0419"/>
<keyword evidence="2" id="KW-0964">Secreted</keyword>
<dbReference type="RefSeq" id="WP_011610277.1">
    <property type="nucleotide sequence ID" value="NC_008312.1"/>
</dbReference>
<feature type="region of interest" description="Disordered" evidence="3">
    <location>
        <begin position="798"/>
        <end position="818"/>
    </location>
</feature>
<dbReference type="Gene3D" id="2.150.10.10">
    <property type="entry name" value="Serralysin-like metalloprotease, C-terminal"/>
    <property type="match status" value="2"/>
</dbReference>
<evidence type="ECO:0000259" key="4">
    <source>
        <dbReference type="SMART" id="SM00754"/>
    </source>
</evidence>
<evidence type="ECO:0000256" key="1">
    <source>
        <dbReference type="ARBA" id="ARBA00004613"/>
    </source>
</evidence>
<protein>
    <submittedName>
        <fullName evidence="5">Hemolysin-type calcium-binding region</fullName>
    </submittedName>
</protein>
<dbReference type="Pfam" id="PF14252">
    <property type="entry name" value="DUF4347"/>
    <property type="match status" value="1"/>
</dbReference>
<dbReference type="GO" id="GO:0005509">
    <property type="term" value="F:calcium ion binding"/>
    <property type="evidence" value="ECO:0007669"/>
    <property type="project" value="InterPro"/>
</dbReference>
<feature type="domain" description="CHRD" evidence="4">
    <location>
        <begin position="430"/>
        <end position="685"/>
    </location>
</feature>
<sequence length="1022" mass="111940">MNSILKKATESIEINQNLQQVRQQKRLMVIDTRVENYRQLTTGVTPETKVALIDPKRDGIEQITELLSNYPTNSLHIVCHGDPGILYLGKTPISEQNLPKYTGYLQEWGIVDILLYSCNIASQSDNLLQLLHKFTGANIAASKHQVGNPLKGGTWDLESRIGSVASEIAFLPQVIQDYPGVFHGLQFYLGQDETGKVRAYLGKDDMVSNGYTNIFSNDYLTLGSVGISDQRLVPESDTAFEYSYTDNASSFPGFTPQAYMFYETPLDGSPADDSFVPERNTYFQVNFLDELKVWNGEDFVATGGEVMTWSQQKKSVINEDQFRELVNEVTTGEGVVKGEPYYYSEIREAGRDHWHYIMELQEGTSTTGIDDGLYLLEVEVETNVPDSIPSDPIYILYNQNLSPAPDADQNTILEAQNYLLENFGITEPAQEFKAFLDSSQNDGVESDATGIATFRLNADQTEIEYTIELNGIDLIEDPAERTADNAVTKINLHHRDYGINGDHVFNIFGVASEDDNDIEIDYENETITGKWDWSDAATNFTRHSEPKSGGTYGDRKSPELKIEVIEAYDNSNGTLGIKLQDGEPQDELDIFEGTKLKFENGTTVEFTENITIFQEFQEESSTAQVSLLEGDDILDGEIAILPPAQRSATTPVTTSLVHLFHGNLYVQVQTKQNFDPGDIRGQILPVRTLADAEDDVLSGGTGNELFELDAADVGGVEIKELAGRETLTLEGMETSMSNLHREDNDLIIDVNQDGSFQTAEDLTLKNFFADEVGVVGKGYIELVDEISGNEILRGVSSSGKDLVHGTSEDDIRQGKGGNDVISGFGGNDELYGNRGDDLLKGGDGNDILKGGYENDTLKGNSGNDTLIGWQGFDILLGGSGEDNLKGGIGRDRLNGGKDDDLLSGGASQDKFIFAANKTFSEADLGVDEITDFVSGPDKIILDVTVFTAIKTTPGESLDEGEFAVVDNETDVFSADATIVYNSANSTLYYNPNGVENGLGDGGSFALLSNEASLSADDFLVRA</sequence>
<dbReference type="EMBL" id="CP000393">
    <property type="protein sequence ID" value="ABG49881.1"/>
    <property type="molecule type" value="Genomic_DNA"/>
</dbReference>
<evidence type="ECO:0000256" key="2">
    <source>
        <dbReference type="ARBA" id="ARBA00022525"/>
    </source>
</evidence>
<evidence type="ECO:0000313" key="5">
    <source>
        <dbReference type="EMBL" id="ABG49881.1"/>
    </source>
</evidence>
<dbReference type="eggNOG" id="COG2931">
    <property type="taxonomic scope" value="Bacteria"/>
</dbReference>
<organism evidence="5">
    <name type="scientific">Trichodesmium erythraeum (strain IMS101)</name>
    <dbReference type="NCBI Taxonomy" id="203124"/>
    <lineage>
        <taxon>Bacteria</taxon>
        <taxon>Bacillati</taxon>
        <taxon>Cyanobacteriota</taxon>
        <taxon>Cyanophyceae</taxon>
        <taxon>Oscillatoriophycideae</taxon>
        <taxon>Oscillatoriales</taxon>
        <taxon>Microcoleaceae</taxon>
        <taxon>Trichodesmium</taxon>
    </lineage>
</organism>
<dbReference type="InterPro" id="IPR010895">
    <property type="entry name" value="CHRD"/>
</dbReference>
<dbReference type="PROSITE" id="PS00330">
    <property type="entry name" value="HEMOLYSIN_CALCIUM"/>
    <property type="match status" value="3"/>
</dbReference>
<dbReference type="OrthoDB" id="467782at2"/>
<dbReference type="PRINTS" id="PR00313">
    <property type="entry name" value="CABNDNGRPT"/>
</dbReference>
<name>Q119E3_TRIEI</name>
<proteinExistence type="predicted"/>
<dbReference type="PANTHER" id="PTHR38340">
    <property type="entry name" value="S-LAYER PROTEIN"/>
    <property type="match status" value="1"/>
</dbReference>
<accession>Q119E3</accession>
<dbReference type="SUPFAM" id="SSF51120">
    <property type="entry name" value="beta-Roll"/>
    <property type="match status" value="1"/>
</dbReference>
<dbReference type="Pfam" id="PF00353">
    <property type="entry name" value="HemolysinCabind"/>
    <property type="match status" value="3"/>
</dbReference>
<dbReference type="Pfam" id="PF07452">
    <property type="entry name" value="CHRD"/>
    <property type="match status" value="1"/>
</dbReference>
<feature type="compositionally biased region" description="Basic and acidic residues" evidence="3">
    <location>
        <begin position="801"/>
        <end position="813"/>
    </location>
</feature>
<dbReference type="GO" id="GO:0005576">
    <property type="term" value="C:extracellular region"/>
    <property type="evidence" value="ECO:0007669"/>
    <property type="project" value="UniProtKB-SubCell"/>
</dbReference>
<reference evidence="5" key="1">
    <citation type="submission" date="2006-06" db="EMBL/GenBank/DDBJ databases">
        <title>Complete sequence of Trichodesmium erythraeum IMS101.</title>
        <authorList>
            <consortium name="US DOE Joint Genome Institute"/>
            <person name="Copeland A."/>
            <person name="Lucas S."/>
            <person name="Lapidus A."/>
            <person name="Barry K."/>
            <person name="Detter J.C."/>
            <person name="Glavina del Rio T."/>
            <person name="Hammon N."/>
            <person name="Israni S."/>
            <person name="Dalin E."/>
            <person name="Tice H."/>
            <person name="Pitluck S."/>
            <person name="Kiss H."/>
            <person name="Munk A.C."/>
            <person name="Brettin T."/>
            <person name="Bruce D."/>
            <person name="Han C."/>
            <person name="Tapia R."/>
            <person name="Gilna P."/>
            <person name="Schmutz J."/>
            <person name="Larimer F."/>
            <person name="Land M."/>
            <person name="Hauser L."/>
            <person name="Kyrpides N."/>
            <person name="Kim E."/>
            <person name="Richardson P."/>
        </authorList>
    </citation>
    <scope>NUCLEOTIDE SEQUENCE [LARGE SCALE GENOMIC DNA]</scope>
    <source>
        <strain evidence="5">IMS101</strain>
    </source>
</reference>
<dbReference type="AlphaFoldDB" id="Q119E3"/>
<dbReference type="PANTHER" id="PTHR38340:SF1">
    <property type="entry name" value="S-LAYER PROTEIN"/>
    <property type="match status" value="1"/>
</dbReference>
<dbReference type="InterPro" id="IPR001343">
    <property type="entry name" value="Hemolysn_Ca-bd"/>
</dbReference>
<dbReference type="InterPro" id="IPR011049">
    <property type="entry name" value="Serralysin-like_metalloprot_C"/>
</dbReference>